<evidence type="ECO:0000313" key="6">
    <source>
        <dbReference type="EMBL" id="SDS00367.1"/>
    </source>
</evidence>
<evidence type="ECO:0000259" key="5">
    <source>
        <dbReference type="PROSITE" id="PS51645"/>
    </source>
</evidence>
<keyword evidence="4" id="KW-0157">Chromophore</keyword>
<dbReference type="InterPro" id="IPR014729">
    <property type="entry name" value="Rossmann-like_a/b/a_fold"/>
</dbReference>
<evidence type="ECO:0000256" key="1">
    <source>
        <dbReference type="ARBA" id="ARBA00022630"/>
    </source>
</evidence>
<evidence type="ECO:0000313" key="7">
    <source>
        <dbReference type="Proteomes" id="UP000199649"/>
    </source>
</evidence>
<dbReference type="STRING" id="684552.SAMN04489719_1316"/>
<feature type="binding site" evidence="3">
    <location>
        <begin position="216"/>
        <end position="220"/>
    </location>
    <ligand>
        <name>FAD</name>
        <dbReference type="ChEBI" id="CHEBI:57692"/>
    </ligand>
</feature>
<dbReference type="Proteomes" id="UP000199649">
    <property type="component" value="Chromosome I"/>
</dbReference>
<accession>A0A1H1NN71</accession>
<evidence type="ECO:0000256" key="3">
    <source>
        <dbReference type="PIRSR" id="PIRSR602081-1"/>
    </source>
</evidence>
<feature type="binding site" evidence="3">
    <location>
        <begin position="258"/>
        <end position="265"/>
    </location>
    <ligand>
        <name>FAD</name>
        <dbReference type="ChEBI" id="CHEBI:57692"/>
    </ligand>
</feature>
<dbReference type="SUPFAM" id="SSF48173">
    <property type="entry name" value="Cryptochrome/photolyase FAD-binding domain"/>
    <property type="match status" value="1"/>
</dbReference>
<dbReference type="Gene3D" id="1.10.579.10">
    <property type="entry name" value="DNA Cyclobutane Dipyrimidine Photolyase, subunit A, domain 3"/>
    <property type="match status" value="1"/>
</dbReference>
<dbReference type="PROSITE" id="PS51645">
    <property type="entry name" value="PHR_CRY_ALPHA_BETA"/>
    <property type="match status" value="1"/>
</dbReference>
<comment type="cofactor">
    <cofactor evidence="3">
        <name>FAD</name>
        <dbReference type="ChEBI" id="CHEBI:57692"/>
    </cofactor>
    <text evidence="3">Binds 1 FAD per subunit.</text>
</comment>
<keyword evidence="2 3" id="KW-0274">FAD</keyword>
<dbReference type="InterPro" id="IPR002081">
    <property type="entry name" value="Cryptochrome/DNA_photolyase_1"/>
</dbReference>
<dbReference type="PRINTS" id="PR00147">
    <property type="entry name" value="DNAPHOTLYASE"/>
</dbReference>
<dbReference type="GO" id="GO:0003904">
    <property type="term" value="F:deoxyribodipyrimidine photo-lyase activity"/>
    <property type="evidence" value="ECO:0007669"/>
    <property type="project" value="TreeGrafter"/>
</dbReference>
<comment type="similarity">
    <text evidence="4">Belongs to the DNA photolyase family.</text>
</comment>
<feature type="domain" description="Photolyase/cryptochrome alpha/beta" evidence="5">
    <location>
        <begin position="2"/>
        <end position="124"/>
    </location>
</feature>
<sequence>MGTQLVWFRRDLRVRDHPALAEAAAAGDVLPVFVLDPAFDGAGAARTAALRTALAALHAATDGALVVRSGRPEQVIPALADEVGADAVHVSGESTPYGRARDARVERALAVPVVATGSPYAVTPGRVRKDDGTPFRVFTPFSKAWLRHGWRAPAELPASFRWVRRIEGEPLPAAPEVEADLSWASEEGALERWRAFLDDAIDDYDAHRDRPDLDGTSRLSIALKLGAVHPRTLLADLDRVAPRRSAGAQRSLRRFQTELAWREFYADVLLHHPRSAWHDFSEALRGMAYDEPGDGFVAWQEGRTGFPFVDAGMRQLHAEGWMHNRVRMATASFLTKDLHVWWPHGARHFLDLLADGDLASNNHGWQWTAGTGTDASPFFRVFNPVLQGLKFDPDGDYVRRWVPELRHLAGAAAHEPWKADDGYADGYPERILDHAAEREEALARLEAVKR</sequence>
<gene>
    <name evidence="6" type="ORF">SAMN04489719_1316</name>
</gene>
<dbReference type="AlphaFoldDB" id="A0A1H1NN71"/>
<evidence type="ECO:0000256" key="4">
    <source>
        <dbReference type="RuleBase" id="RU004182"/>
    </source>
</evidence>
<feature type="binding site" evidence="3">
    <location>
        <begin position="355"/>
        <end position="357"/>
    </location>
    <ligand>
        <name>FAD</name>
        <dbReference type="ChEBI" id="CHEBI:57692"/>
    </ligand>
</feature>
<feature type="binding site" evidence="3">
    <location>
        <position position="204"/>
    </location>
    <ligand>
        <name>FAD</name>
        <dbReference type="ChEBI" id="CHEBI:57692"/>
    </ligand>
</feature>
<dbReference type="InterPro" id="IPR036155">
    <property type="entry name" value="Crypto/Photolyase_N_sf"/>
</dbReference>
<dbReference type="PANTHER" id="PTHR11455">
    <property type="entry name" value="CRYPTOCHROME"/>
    <property type="match status" value="1"/>
</dbReference>
<dbReference type="InterPro" id="IPR006050">
    <property type="entry name" value="DNA_photolyase_N"/>
</dbReference>
<protein>
    <submittedName>
        <fullName evidence="6">Deoxyribodipyrimidine photo-lyase</fullName>
    </submittedName>
</protein>
<dbReference type="Pfam" id="PF03441">
    <property type="entry name" value="FAD_binding_7"/>
    <property type="match status" value="1"/>
</dbReference>
<keyword evidence="1 3" id="KW-0285">Flavoprotein</keyword>
<reference evidence="7" key="1">
    <citation type="submission" date="2016-10" db="EMBL/GenBank/DDBJ databases">
        <authorList>
            <person name="Varghese N."/>
            <person name="Submissions S."/>
        </authorList>
    </citation>
    <scope>NUCLEOTIDE SEQUENCE [LARGE SCALE GENOMIC DNA]</scope>
    <source>
        <strain evidence="7">DSM 22965</strain>
    </source>
</reference>
<dbReference type="InterPro" id="IPR005101">
    <property type="entry name" value="Cryptochr/Photolyase_FAD-bd"/>
</dbReference>
<dbReference type="PANTHER" id="PTHR11455:SF9">
    <property type="entry name" value="CRYPTOCHROME CIRCADIAN CLOCK 5 ISOFORM X1"/>
    <property type="match status" value="1"/>
</dbReference>
<organism evidence="6 7">
    <name type="scientific">Agrococcus carbonis</name>
    <dbReference type="NCBI Taxonomy" id="684552"/>
    <lineage>
        <taxon>Bacteria</taxon>
        <taxon>Bacillati</taxon>
        <taxon>Actinomycetota</taxon>
        <taxon>Actinomycetes</taxon>
        <taxon>Micrococcales</taxon>
        <taxon>Microbacteriaceae</taxon>
        <taxon>Agrococcus</taxon>
    </lineage>
</organism>
<keyword evidence="7" id="KW-1185">Reference proteome</keyword>
<name>A0A1H1NN71_9MICO</name>
<evidence type="ECO:0000256" key="2">
    <source>
        <dbReference type="ARBA" id="ARBA00022827"/>
    </source>
</evidence>
<dbReference type="GO" id="GO:0009416">
    <property type="term" value="P:response to light stimulus"/>
    <property type="evidence" value="ECO:0007669"/>
    <property type="project" value="TreeGrafter"/>
</dbReference>
<dbReference type="InterPro" id="IPR036134">
    <property type="entry name" value="Crypto/Photolyase_FAD-like_sf"/>
</dbReference>
<keyword evidence="6" id="KW-0456">Lyase</keyword>
<dbReference type="GO" id="GO:0003677">
    <property type="term" value="F:DNA binding"/>
    <property type="evidence" value="ECO:0007669"/>
    <property type="project" value="TreeGrafter"/>
</dbReference>
<dbReference type="Pfam" id="PF00875">
    <property type="entry name" value="DNA_photolyase"/>
    <property type="match status" value="1"/>
</dbReference>
<dbReference type="Gene3D" id="3.40.50.620">
    <property type="entry name" value="HUPs"/>
    <property type="match status" value="1"/>
</dbReference>
<dbReference type="GO" id="GO:0071949">
    <property type="term" value="F:FAD binding"/>
    <property type="evidence" value="ECO:0007669"/>
    <property type="project" value="TreeGrafter"/>
</dbReference>
<dbReference type="OrthoDB" id="9772484at2"/>
<dbReference type="SUPFAM" id="SSF52425">
    <property type="entry name" value="Cryptochrome/photolyase, N-terminal domain"/>
    <property type="match status" value="1"/>
</dbReference>
<proteinExistence type="inferred from homology"/>
<dbReference type="Gene3D" id="1.25.40.80">
    <property type="match status" value="1"/>
</dbReference>
<feature type="binding site" evidence="3">
    <location>
        <position position="255"/>
    </location>
    <ligand>
        <name>FAD</name>
        <dbReference type="ChEBI" id="CHEBI:57692"/>
    </ligand>
</feature>
<dbReference type="RefSeq" id="WP_092666268.1">
    <property type="nucleotide sequence ID" value="NZ_LT629734.1"/>
</dbReference>
<dbReference type="EMBL" id="LT629734">
    <property type="protein sequence ID" value="SDS00367.1"/>
    <property type="molecule type" value="Genomic_DNA"/>
</dbReference>